<feature type="domain" description="Septum formation-related" evidence="3">
    <location>
        <begin position="71"/>
        <end position="300"/>
    </location>
</feature>
<accession>A0A2G3PMD8</accession>
<keyword evidence="2" id="KW-0812">Transmembrane</keyword>
<keyword evidence="2" id="KW-1133">Transmembrane helix</keyword>
<proteinExistence type="predicted"/>
<feature type="compositionally biased region" description="Pro residues" evidence="1">
    <location>
        <begin position="343"/>
        <end position="358"/>
    </location>
</feature>
<name>A0A2G3PMD8_WILMA</name>
<dbReference type="Pfam" id="PF13845">
    <property type="entry name" value="Septum_form"/>
    <property type="match status" value="1"/>
</dbReference>
<feature type="region of interest" description="Disordered" evidence="1">
    <location>
        <begin position="329"/>
        <end position="367"/>
    </location>
</feature>
<organism evidence="4 5">
    <name type="scientific">Williamsia marianensis</name>
    <dbReference type="NCBI Taxonomy" id="85044"/>
    <lineage>
        <taxon>Bacteria</taxon>
        <taxon>Bacillati</taxon>
        <taxon>Actinomycetota</taxon>
        <taxon>Actinomycetes</taxon>
        <taxon>Mycobacteriales</taxon>
        <taxon>Nocardiaceae</taxon>
        <taxon>Williamsia</taxon>
    </lineage>
</organism>
<dbReference type="InterPro" id="IPR026004">
    <property type="entry name" value="Septum_form"/>
</dbReference>
<dbReference type="Proteomes" id="UP000225108">
    <property type="component" value="Unassembled WGS sequence"/>
</dbReference>
<keyword evidence="2" id="KW-0472">Membrane</keyword>
<reference evidence="4 5" key="1">
    <citation type="submission" date="2017-10" db="EMBL/GenBank/DDBJ databases">
        <title>The draft genome sequence of Williamsia sp. BULT 1.1 isolated from the semi-arid grassland soils from South Africa.</title>
        <authorList>
            <person name="Kabwe M.H."/>
            <person name="Govender N."/>
            <person name="Mutseka Lunga P."/>
            <person name="Vikram S."/>
            <person name="Makhalanyane T.P."/>
        </authorList>
    </citation>
    <scope>NUCLEOTIDE SEQUENCE [LARGE SCALE GENOMIC DNA]</scope>
    <source>
        <strain evidence="4 5">BULT 1.1</strain>
    </source>
</reference>
<gene>
    <name evidence="4" type="ORF">CSW57_12020</name>
</gene>
<dbReference type="AlphaFoldDB" id="A0A2G3PMD8"/>
<evidence type="ECO:0000256" key="2">
    <source>
        <dbReference type="SAM" id="Phobius"/>
    </source>
</evidence>
<evidence type="ECO:0000256" key="1">
    <source>
        <dbReference type="SAM" id="MobiDB-lite"/>
    </source>
</evidence>
<evidence type="ECO:0000313" key="4">
    <source>
        <dbReference type="EMBL" id="PHV66954.1"/>
    </source>
</evidence>
<protein>
    <recommendedName>
        <fullName evidence="3">Septum formation-related domain-containing protein</fullName>
    </recommendedName>
</protein>
<evidence type="ECO:0000313" key="5">
    <source>
        <dbReference type="Proteomes" id="UP000225108"/>
    </source>
</evidence>
<feature type="transmembrane region" description="Helical" evidence="2">
    <location>
        <begin position="21"/>
        <end position="43"/>
    </location>
</feature>
<comment type="caution">
    <text evidence="4">The sequence shown here is derived from an EMBL/GenBank/DDBJ whole genome shotgun (WGS) entry which is preliminary data.</text>
</comment>
<dbReference type="RefSeq" id="WP_099382957.1">
    <property type="nucleotide sequence ID" value="NZ_PEBD01000008.1"/>
</dbReference>
<evidence type="ECO:0000259" key="3">
    <source>
        <dbReference type="Pfam" id="PF13845"/>
    </source>
</evidence>
<sequence>MVDRDGRRDRLGHVLRHPVRVLLAAILVGAVICAGVVAVLGGFDDPGKVDGEEIGDAKTSARSSPFSESVAGDCLTWPVYLPAKQSKVDCTAEHMFEVAGSVDTAAYPGIQFGEDAPWPTAEQFTAIRDEHCPVVVNNYLGGRLDPAGRFSVGLMYPSQQQWTDGERSLRCGLQLSGTTGTLKPFAGLVRDQDQSQQWPEGTCIGIDPATRKPTDPVDCAEPHAFQVTSVVDLSARFDPTGAGAPYPPVAEQDNYLKTTCPDVTSQFLGGPDKLTQSTLNLQWSTLAEPSWLAGSRKVVCYIGLPDQGGFATLVGDAAAGSLLINGKVPTPPPVEPPGRLIPSPVPLPPGIEPNPIETPAPAGGGGG</sequence>
<dbReference type="EMBL" id="PEBD01000008">
    <property type="protein sequence ID" value="PHV66954.1"/>
    <property type="molecule type" value="Genomic_DNA"/>
</dbReference>